<sequence>MKEKKAKLWAYLIAVVIGRKVGIGSWMGIFSSTISLGIIIAPLMSGVVMDYAGINAVFYFAGIVSLLFTFIGCYYVWKLSKSQ</sequence>
<evidence type="ECO:0000313" key="2">
    <source>
        <dbReference type="EMBL" id="AAU83973.1"/>
    </source>
</evidence>
<organism evidence="2">
    <name type="scientific">Uncultured archaeon GZfos26G2</name>
    <dbReference type="NCBI Taxonomy" id="3386331"/>
    <lineage>
        <taxon>Archaea</taxon>
        <taxon>Methanobacteriati</taxon>
        <taxon>Methanobacteriota</taxon>
        <taxon>Stenosarchaea group</taxon>
        <taxon>Methanomicrobia</taxon>
        <taxon>Candidatus Methanophagales</taxon>
        <taxon>Candidatus Methanophagaceae</taxon>
        <taxon>Candidatus Methanophaga</taxon>
    </lineage>
</organism>
<dbReference type="Gene3D" id="1.20.1250.20">
    <property type="entry name" value="MFS general substrate transporter like domains"/>
    <property type="match status" value="1"/>
</dbReference>
<evidence type="ECO:0000256" key="1">
    <source>
        <dbReference type="SAM" id="Phobius"/>
    </source>
</evidence>
<gene>
    <name evidence="2" type="ORF">GZ35B7_6</name>
</gene>
<feature type="transmembrane region" description="Helical" evidence="1">
    <location>
        <begin position="56"/>
        <end position="77"/>
    </location>
</feature>
<dbReference type="SUPFAM" id="SSF103473">
    <property type="entry name" value="MFS general substrate transporter"/>
    <property type="match status" value="1"/>
</dbReference>
<reference evidence="2" key="2">
    <citation type="submission" date="2004-08" db="EMBL/GenBank/DDBJ databases">
        <authorList>
            <person name="Putnam N."/>
            <person name="Detter J.C."/>
            <person name="Richardson P.M."/>
            <person name="Rokhsar D."/>
        </authorList>
    </citation>
    <scope>NUCLEOTIDE SEQUENCE</scope>
</reference>
<proteinExistence type="predicted"/>
<evidence type="ECO:0008006" key="3">
    <source>
        <dbReference type="Google" id="ProtNLM"/>
    </source>
</evidence>
<accession>Q649F4</accession>
<keyword evidence="1" id="KW-1133">Transmembrane helix</keyword>
<dbReference type="EMBL" id="AY714864">
    <property type="protein sequence ID" value="AAU83973.1"/>
    <property type="molecule type" value="Genomic_DNA"/>
</dbReference>
<keyword evidence="1" id="KW-0812">Transmembrane</keyword>
<keyword evidence="1" id="KW-0472">Membrane</keyword>
<name>Q649F4_UNCAG</name>
<protein>
    <recommendedName>
        <fullName evidence="3">Major facilitator superfamily (MFS) profile domain-containing protein</fullName>
    </recommendedName>
</protein>
<dbReference type="InterPro" id="IPR036259">
    <property type="entry name" value="MFS_trans_sf"/>
</dbReference>
<reference evidence="2" key="1">
    <citation type="journal article" date="2004" name="Science">
        <title>Reverse methanogenesis: testing the hypothesis with environmental genomics.</title>
        <authorList>
            <person name="Hallam S.J."/>
            <person name="Putnam N."/>
            <person name="Preston C.M."/>
            <person name="Detter J.C."/>
            <person name="Rokhsar D."/>
            <person name="Richardson P.M."/>
            <person name="DeLong E.F."/>
        </authorList>
    </citation>
    <scope>NUCLEOTIDE SEQUENCE</scope>
</reference>
<dbReference type="AlphaFoldDB" id="Q649F4"/>
<feature type="transmembrane region" description="Helical" evidence="1">
    <location>
        <begin position="21"/>
        <end position="44"/>
    </location>
</feature>